<proteinExistence type="predicted"/>
<protein>
    <submittedName>
        <fullName evidence="2">Uncharacterized protein</fullName>
    </submittedName>
</protein>
<dbReference type="AlphaFoldDB" id="E4XC58"/>
<sequence length="153" mass="16897">MSDILEQRLDLAETKPVLQKSSSVSLEKPVNDENEDPQHASPTKVKKVVNDRASLEEKEGTADSEKNLESSKVPTTDETGATIAPLSLPTSIPTPIFLKRKMSAKEAIDCTPKRMSTTKRRREQKTVQDEEDTTSKCRLFEGDDSSSDSDSSL</sequence>
<evidence type="ECO:0000256" key="1">
    <source>
        <dbReference type="SAM" id="MobiDB-lite"/>
    </source>
</evidence>
<keyword evidence="3" id="KW-1185">Reference proteome</keyword>
<feature type="region of interest" description="Disordered" evidence="1">
    <location>
        <begin position="107"/>
        <end position="153"/>
    </location>
</feature>
<evidence type="ECO:0000313" key="2">
    <source>
        <dbReference type="EMBL" id="CBY09183.1"/>
    </source>
</evidence>
<organism evidence="2">
    <name type="scientific">Oikopleura dioica</name>
    <name type="common">Tunicate</name>
    <dbReference type="NCBI Taxonomy" id="34765"/>
    <lineage>
        <taxon>Eukaryota</taxon>
        <taxon>Metazoa</taxon>
        <taxon>Chordata</taxon>
        <taxon>Tunicata</taxon>
        <taxon>Appendicularia</taxon>
        <taxon>Copelata</taxon>
        <taxon>Oikopleuridae</taxon>
        <taxon>Oikopleura</taxon>
    </lineage>
</organism>
<reference evidence="2" key="1">
    <citation type="journal article" date="2010" name="Science">
        <title>Plasticity of animal genome architecture unmasked by rapid evolution of a pelagic tunicate.</title>
        <authorList>
            <person name="Denoeud F."/>
            <person name="Henriet S."/>
            <person name="Mungpakdee S."/>
            <person name="Aury J.M."/>
            <person name="Da Silva C."/>
            <person name="Brinkmann H."/>
            <person name="Mikhaleva J."/>
            <person name="Olsen L.C."/>
            <person name="Jubin C."/>
            <person name="Canestro C."/>
            <person name="Bouquet J.M."/>
            <person name="Danks G."/>
            <person name="Poulain J."/>
            <person name="Campsteijn C."/>
            <person name="Adamski M."/>
            <person name="Cross I."/>
            <person name="Yadetie F."/>
            <person name="Muffato M."/>
            <person name="Louis A."/>
            <person name="Butcher S."/>
            <person name="Tsagkogeorga G."/>
            <person name="Konrad A."/>
            <person name="Singh S."/>
            <person name="Jensen M.F."/>
            <person name="Cong E.H."/>
            <person name="Eikeseth-Otteraa H."/>
            <person name="Noel B."/>
            <person name="Anthouard V."/>
            <person name="Porcel B.M."/>
            <person name="Kachouri-Lafond R."/>
            <person name="Nishino A."/>
            <person name="Ugolini M."/>
            <person name="Chourrout P."/>
            <person name="Nishida H."/>
            <person name="Aasland R."/>
            <person name="Huzurbazar S."/>
            <person name="Westhof E."/>
            <person name="Delsuc F."/>
            <person name="Lehrach H."/>
            <person name="Reinhardt R."/>
            <person name="Weissenbach J."/>
            <person name="Roy S.W."/>
            <person name="Artiguenave F."/>
            <person name="Postlethwait J.H."/>
            <person name="Manak J.R."/>
            <person name="Thompson E.M."/>
            <person name="Jaillon O."/>
            <person name="Du Pasquier L."/>
            <person name="Boudinot P."/>
            <person name="Liberles D.A."/>
            <person name="Volff J.N."/>
            <person name="Philippe H."/>
            <person name="Lenhard B."/>
            <person name="Roest Crollius H."/>
            <person name="Wincker P."/>
            <person name="Chourrout D."/>
        </authorList>
    </citation>
    <scope>NUCLEOTIDE SEQUENCE [LARGE SCALE GENOMIC DNA]</scope>
</reference>
<feature type="region of interest" description="Disordered" evidence="1">
    <location>
        <begin position="1"/>
        <end position="91"/>
    </location>
</feature>
<dbReference type="Proteomes" id="UP000001307">
    <property type="component" value="Unassembled WGS sequence"/>
</dbReference>
<feature type="compositionally biased region" description="Polar residues" evidence="1">
    <location>
        <begin position="70"/>
        <end position="79"/>
    </location>
</feature>
<dbReference type="EMBL" id="FN653035">
    <property type="protein sequence ID" value="CBY09183.1"/>
    <property type="molecule type" value="Genomic_DNA"/>
</dbReference>
<feature type="compositionally biased region" description="Basic and acidic residues" evidence="1">
    <location>
        <begin position="1"/>
        <end position="13"/>
    </location>
</feature>
<gene>
    <name evidence="2" type="ORF">GSOID_T00007711001</name>
</gene>
<feature type="compositionally biased region" description="Basic and acidic residues" evidence="1">
    <location>
        <begin position="124"/>
        <end position="141"/>
    </location>
</feature>
<evidence type="ECO:0000313" key="3">
    <source>
        <dbReference type="Proteomes" id="UP000001307"/>
    </source>
</evidence>
<dbReference type="InParanoid" id="E4XC58"/>
<feature type="compositionally biased region" description="Basic and acidic residues" evidence="1">
    <location>
        <begin position="48"/>
        <end position="69"/>
    </location>
</feature>
<accession>E4XC58</accession>
<name>E4XC58_OIKDI</name>